<keyword evidence="3" id="KW-1185">Reference proteome</keyword>
<evidence type="ECO:0000313" key="3">
    <source>
        <dbReference type="Proteomes" id="UP000001062"/>
    </source>
</evidence>
<dbReference type="Proteomes" id="UP000001062">
    <property type="component" value="Chromosome"/>
</dbReference>
<organism evidence="2 3">
    <name type="scientific">Marinomonas mediterranea (strain ATCC 700492 / JCM 21426 / NBRC 103028 / MMB-1)</name>
    <dbReference type="NCBI Taxonomy" id="717774"/>
    <lineage>
        <taxon>Bacteria</taxon>
        <taxon>Pseudomonadati</taxon>
        <taxon>Pseudomonadota</taxon>
        <taxon>Gammaproteobacteria</taxon>
        <taxon>Oceanospirillales</taxon>
        <taxon>Oceanospirillaceae</taxon>
        <taxon>Marinomonas</taxon>
    </lineage>
</organism>
<dbReference type="RefSeq" id="WP_013661746.1">
    <property type="nucleotide sequence ID" value="NC_015276.1"/>
</dbReference>
<dbReference type="STRING" id="717774.Marme_2611"/>
<accession>F2JXE3</accession>
<proteinExistence type="predicted"/>
<evidence type="ECO:0000313" key="2">
    <source>
        <dbReference type="EMBL" id="ADZ91843.1"/>
    </source>
</evidence>
<dbReference type="AlphaFoldDB" id="F2JXE3"/>
<evidence type="ECO:0000256" key="1">
    <source>
        <dbReference type="SAM" id="MobiDB-lite"/>
    </source>
</evidence>
<evidence type="ECO:0008006" key="4">
    <source>
        <dbReference type="Google" id="ProtNLM"/>
    </source>
</evidence>
<dbReference type="PROSITE" id="PS51257">
    <property type="entry name" value="PROKAR_LIPOPROTEIN"/>
    <property type="match status" value="1"/>
</dbReference>
<dbReference type="PATRIC" id="fig|717774.3.peg.2696"/>
<dbReference type="HOGENOM" id="CLU_599651_0_0_6"/>
<dbReference type="EMBL" id="CP002583">
    <property type="protein sequence ID" value="ADZ91843.1"/>
    <property type="molecule type" value="Genomic_DNA"/>
</dbReference>
<dbReference type="OrthoDB" id="6094165at2"/>
<dbReference type="KEGG" id="mme:Marme_2611"/>
<gene>
    <name evidence="2" type="ordered locus">Marme_2611</name>
</gene>
<protein>
    <recommendedName>
        <fullName evidence="4">DUF1800 domain-containing protein</fullName>
    </recommendedName>
</protein>
<feature type="region of interest" description="Disordered" evidence="1">
    <location>
        <begin position="20"/>
        <end position="45"/>
    </location>
</feature>
<sequence>MDIKKRAFITGAAVALQACGGGDSEEKSSDTDSSTDNSSTPNSNQLLSRQGAVALYLPNNEALFDYSAALTHFSTSDSAFYYDLEPYLERYERTDNPIIYLMIHLGHGNPLSKEFFDNWITYQLSNTFVLAVGSELATVSDSLVISHLHDIREAVANDTSIKDYVYEYFLSEMFWARFRSPEDNGREVLEIYLGLFQDDLVPKAAQILKNYSFNESTGSLEKSLEVNTEAQEILGELLTTPGELYQFVVNHDDFLPHVYTHIVKQLYGYEDREVIGQLQQINATTFREVYLVALFHENMASVTRTKFPEEVLFPALKSGNYQVRRNDFTVFLNLMDQIGTRPMLSKLERSQATWNALNIGNISSLLERIYTNEAGSFSSQWNYGYSQAIYLELARNVENSTALLQNAHRILWREDHTYPTQFEDLIAQQTSDSDKINTALRIAAMNYALYEHGVAS</sequence>
<name>F2JXE3_MARM1</name>
<feature type="compositionally biased region" description="Low complexity" evidence="1">
    <location>
        <begin position="31"/>
        <end position="44"/>
    </location>
</feature>
<reference evidence="2 3" key="1">
    <citation type="journal article" date="2012" name="Stand. Genomic Sci.">
        <title>Complete genome sequence of the melanogenic marine bacterium Marinomonas mediterranea type strain (MMB-1(T)).</title>
        <authorList>
            <person name="Lucas-Elio P."/>
            <person name="Goodwin L."/>
            <person name="Woyke T."/>
            <person name="Pitluck S."/>
            <person name="Nolan M."/>
            <person name="Kyrpides N.C."/>
            <person name="Detter J.C."/>
            <person name="Copeland A."/>
            <person name="Teshima H."/>
            <person name="Bruce D."/>
            <person name="Detter C."/>
            <person name="Tapia R."/>
            <person name="Han S."/>
            <person name="Land M.L."/>
            <person name="Ivanova N."/>
            <person name="Mikhailova N."/>
            <person name="Johnston A.W."/>
            <person name="Sanchez-Amat A."/>
        </authorList>
    </citation>
    <scope>NUCLEOTIDE SEQUENCE [LARGE SCALE GENOMIC DNA]</scope>
    <source>
        <strain evidence="3">ATCC 700492 / JCM 21426 / NBRC 103028 / MMB-1</strain>
    </source>
</reference>